<evidence type="ECO:0000259" key="1">
    <source>
        <dbReference type="PROSITE" id="PS50815"/>
    </source>
</evidence>
<reference evidence="2" key="1">
    <citation type="submission" date="2021-12" db="EMBL/GenBank/DDBJ databases">
        <authorList>
            <person name="King R."/>
        </authorList>
    </citation>
    <scope>NUCLEOTIDE SEQUENCE</scope>
</reference>
<evidence type="ECO:0000313" key="3">
    <source>
        <dbReference type="Proteomes" id="UP001153714"/>
    </source>
</evidence>
<evidence type="ECO:0000313" key="2">
    <source>
        <dbReference type="EMBL" id="CAG9796275.1"/>
    </source>
</evidence>
<organism evidence="2 3">
    <name type="scientific">Diatraea saccharalis</name>
    <name type="common">sugarcane borer</name>
    <dbReference type="NCBI Taxonomy" id="40085"/>
    <lineage>
        <taxon>Eukaryota</taxon>
        <taxon>Metazoa</taxon>
        <taxon>Ecdysozoa</taxon>
        <taxon>Arthropoda</taxon>
        <taxon>Hexapoda</taxon>
        <taxon>Insecta</taxon>
        <taxon>Pterygota</taxon>
        <taxon>Neoptera</taxon>
        <taxon>Endopterygota</taxon>
        <taxon>Lepidoptera</taxon>
        <taxon>Glossata</taxon>
        <taxon>Ditrysia</taxon>
        <taxon>Pyraloidea</taxon>
        <taxon>Crambidae</taxon>
        <taxon>Crambinae</taxon>
        <taxon>Diatraea</taxon>
    </lineage>
</organism>
<dbReference type="InterPro" id="IPR036570">
    <property type="entry name" value="HORMA_dom_sf"/>
</dbReference>
<dbReference type="InterPro" id="IPR045091">
    <property type="entry name" value="Mad2-like"/>
</dbReference>
<dbReference type="PROSITE" id="PS50815">
    <property type="entry name" value="HORMA"/>
    <property type="match status" value="1"/>
</dbReference>
<sequence>MDCSFVDITTEFLAVAFHTILYYSHIYPNSIFETRRKYNVVVYNCIHPEVSQYISLCLKSVRECLKSGQLRRVVFAITNDAYEPVIKFVFDVFKSDHFDETNDAYLIQTEQNLRAFCLHLSSNVDKLKCLPDDCSFTVYIHTNETMAVSLSVAPDSEEFPLVEICEINKENEAIIPLRSFSIRNHSIESYIEL</sequence>
<protein>
    <recommendedName>
        <fullName evidence="1">HORMA domain-containing protein</fullName>
    </recommendedName>
</protein>
<dbReference type="AlphaFoldDB" id="A0A9N9RGI0"/>
<dbReference type="EMBL" id="OU893340">
    <property type="protein sequence ID" value="CAG9796275.1"/>
    <property type="molecule type" value="Genomic_DNA"/>
</dbReference>
<dbReference type="Proteomes" id="UP001153714">
    <property type="component" value="Chromosome 9"/>
</dbReference>
<dbReference type="Gene3D" id="3.30.900.10">
    <property type="entry name" value="HORMA domain"/>
    <property type="match status" value="1"/>
</dbReference>
<keyword evidence="3" id="KW-1185">Reference proteome</keyword>
<dbReference type="GO" id="GO:0016035">
    <property type="term" value="C:zeta DNA polymerase complex"/>
    <property type="evidence" value="ECO:0007669"/>
    <property type="project" value="TreeGrafter"/>
</dbReference>
<accession>A0A9N9RGI0</accession>
<feature type="domain" description="HORMA" evidence="1">
    <location>
        <begin position="3"/>
        <end position="191"/>
    </location>
</feature>
<proteinExistence type="predicted"/>
<dbReference type="OrthoDB" id="21254at2759"/>
<dbReference type="InterPro" id="IPR003511">
    <property type="entry name" value="HORMA_dom"/>
</dbReference>
<dbReference type="PANTHER" id="PTHR11842:SF10">
    <property type="entry name" value="MITOTIC SPINDLE ASSEMBLY CHECKPOINT PROTEIN MAD2B"/>
    <property type="match status" value="1"/>
</dbReference>
<dbReference type="SUPFAM" id="SSF56019">
    <property type="entry name" value="The spindle assembly checkpoint protein mad2"/>
    <property type="match status" value="1"/>
</dbReference>
<name>A0A9N9RGI0_9NEOP</name>
<reference evidence="2" key="2">
    <citation type="submission" date="2022-10" db="EMBL/GenBank/DDBJ databases">
        <authorList>
            <consortium name="ENA_rothamsted_submissions"/>
            <consortium name="culmorum"/>
            <person name="King R."/>
        </authorList>
    </citation>
    <scope>NUCLEOTIDE SEQUENCE</scope>
</reference>
<gene>
    <name evidence="2" type="ORF">DIATSA_LOCUS13475</name>
</gene>
<dbReference type="PANTHER" id="PTHR11842">
    <property type="entry name" value="MITOTIC SPINDLE ASSEMBLY CHECKPOINT PROTEIN MAD2"/>
    <property type="match status" value="1"/>
</dbReference>
<dbReference type="Pfam" id="PF02301">
    <property type="entry name" value="HORMA"/>
    <property type="match status" value="1"/>
</dbReference>